<name>A0AAV4KK16_9ACTN</name>
<keyword evidence="2" id="KW-0472">Membrane</keyword>
<dbReference type="EMBL" id="BMSJ01000003">
    <property type="protein sequence ID" value="GGR19968.1"/>
    <property type="molecule type" value="Genomic_DNA"/>
</dbReference>
<proteinExistence type="predicted"/>
<feature type="transmembrane region" description="Helical" evidence="2">
    <location>
        <begin position="222"/>
        <end position="241"/>
    </location>
</feature>
<keyword evidence="2" id="KW-0812">Transmembrane</keyword>
<feature type="transmembrane region" description="Helical" evidence="2">
    <location>
        <begin position="248"/>
        <end position="272"/>
    </location>
</feature>
<evidence type="ECO:0000313" key="3">
    <source>
        <dbReference type="EMBL" id="GGR19968.1"/>
    </source>
</evidence>
<gene>
    <name evidence="3" type="ORF">GCM10010497_22680</name>
</gene>
<feature type="region of interest" description="Disordered" evidence="1">
    <location>
        <begin position="105"/>
        <end position="126"/>
    </location>
</feature>
<dbReference type="AlphaFoldDB" id="A0AAV4KK16"/>
<evidence type="ECO:0008006" key="5">
    <source>
        <dbReference type="Google" id="ProtNLM"/>
    </source>
</evidence>
<evidence type="ECO:0000256" key="2">
    <source>
        <dbReference type="SAM" id="Phobius"/>
    </source>
</evidence>
<sequence length="300" mass="31884">MLRGRVVICSPWRGRRMGARPNGNHDWVRSRGYGNVWRRERLPRWLRGLLVLAAGWVVLLCGQQVAEGYEATMEYRDAPVCRSGSGDEGEPCVRREAGTVLDRRTGERCTSDGTSGGTTGGVTTGGITAGGGMNTAGGTMGGVTAGGVTTAGGGGGGTTCTRYYDLKVRWPGGTAWLDVGSETYDDAGKDDRAEVRLWKGEVVELRVRGHVDSYAPSSQQSVLPWLALGCLSLVGGAWASLSGRLSGLFSFTGFGLLFVAFGVGWLGTMALFGGHPAIWVFAVMWTGFAVFWTVSAWRDG</sequence>
<keyword evidence="2" id="KW-1133">Transmembrane helix</keyword>
<reference evidence="3 4" key="1">
    <citation type="journal article" date="2014" name="Int. J. Syst. Evol. Microbiol.">
        <title>Complete genome sequence of Corynebacterium casei LMG S-19264T (=DSM 44701T), isolated from a smear-ripened cheese.</title>
        <authorList>
            <consortium name="US DOE Joint Genome Institute (JGI-PGF)"/>
            <person name="Walter F."/>
            <person name="Albersmeier A."/>
            <person name="Kalinowski J."/>
            <person name="Ruckert C."/>
        </authorList>
    </citation>
    <scope>NUCLEOTIDE SEQUENCE [LARGE SCALE GENOMIC DNA]</scope>
    <source>
        <strain evidence="3 4">JCM 4205</strain>
    </source>
</reference>
<evidence type="ECO:0000256" key="1">
    <source>
        <dbReference type="SAM" id="MobiDB-lite"/>
    </source>
</evidence>
<feature type="transmembrane region" description="Helical" evidence="2">
    <location>
        <begin position="278"/>
        <end position="297"/>
    </location>
</feature>
<accession>A0AAV4KK16</accession>
<comment type="caution">
    <text evidence="3">The sequence shown here is derived from an EMBL/GenBank/DDBJ whole genome shotgun (WGS) entry which is preliminary data.</text>
</comment>
<feature type="compositionally biased region" description="Gly residues" evidence="1">
    <location>
        <begin position="114"/>
        <end position="126"/>
    </location>
</feature>
<dbReference type="Proteomes" id="UP000642014">
    <property type="component" value="Unassembled WGS sequence"/>
</dbReference>
<protein>
    <recommendedName>
        <fullName evidence="5">DUF3592 domain-containing protein</fullName>
    </recommendedName>
</protein>
<organism evidence="3 4">
    <name type="scientific">Streptomyces cinereoruber</name>
    <dbReference type="NCBI Taxonomy" id="67260"/>
    <lineage>
        <taxon>Bacteria</taxon>
        <taxon>Bacillati</taxon>
        <taxon>Actinomycetota</taxon>
        <taxon>Actinomycetes</taxon>
        <taxon>Kitasatosporales</taxon>
        <taxon>Streptomycetaceae</taxon>
        <taxon>Streptomyces</taxon>
    </lineage>
</organism>
<evidence type="ECO:0000313" key="4">
    <source>
        <dbReference type="Proteomes" id="UP000642014"/>
    </source>
</evidence>